<dbReference type="RefSeq" id="XP_016645804.1">
    <property type="nucleotide sequence ID" value="XM_016784688.1"/>
</dbReference>
<dbReference type="Proteomes" id="UP000028545">
    <property type="component" value="Unassembled WGS sequence"/>
</dbReference>
<dbReference type="GeneID" id="27720480"/>
<comment type="caution">
    <text evidence="2">The sequence shown here is derived from an EMBL/GenBank/DDBJ whole genome shotgun (WGS) entry which is preliminary data.</text>
</comment>
<accession>A0A084GF93</accession>
<sequence length="271" mass="30224">MAHSEKVVSPADISAKEFENLLGRYPSLLQSVSDGKAAKTGQKPLVDLDHYRYVEAPETFRLDNPNRAMVQDDVKSLVEWKLRHGKFRPTLMKFVSSNDPDTVEEIIQDALEVYRDTSDASAAVDILTKLKGIGPATASLLLSVHDSERVLFFSDEAFYWLCCNGKKDPIKYNKKEYAALNAEAQKLIKRLGIKAMDLEKVAYVVINEGPGESGPKAEKGELPMPSKPKTHVKQPATKAPKKSSGKRKQDSDEDKELVTAPLRRSKRNRPS</sequence>
<keyword evidence="3" id="KW-1185">Reference proteome</keyword>
<evidence type="ECO:0000313" key="3">
    <source>
        <dbReference type="Proteomes" id="UP000028545"/>
    </source>
</evidence>
<dbReference type="VEuPathDB" id="FungiDB:SAPIO_CDS1408"/>
<dbReference type="KEGG" id="sapo:SAPIO_CDS1408"/>
<name>A0A084GF93_PSEDA</name>
<evidence type="ECO:0008006" key="4">
    <source>
        <dbReference type="Google" id="ProtNLM"/>
    </source>
</evidence>
<dbReference type="OMA" id="NAKEYRM"/>
<dbReference type="EMBL" id="JOWA01000055">
    <property type="protein sequence ID" value="KEZ46005.1"/>
    <property type="molecule type" value="Genomic_DNA"/>
</dbReference>
<feature type="region of interest" description="Disordered" evidence="1">
    <location>
        <begin position="209"/>
        <end position="271"/>
    </location>
</feature>
<organism evidence="2 3">
    <name type="scientific">Pseudallescheria apiosperma</name>
    <name type="common">Scedosporium apiospermum</name>
    <dbReference type="NCBI Taxonomy" id="563466"/>
    <lineage>
        <taxon>Eukaryota</taxon>
        <taxon>Fungi</taxon>
        <taxon>Dikarya</taxon>
        <taxon>Ascomycota</taxon>
        <taxon>Pezizomycotina</taxon>
        <taxon>Sordariomycetes</taxon>
        <taxon>Hypocreomycetidae</taxon>
        <taxon>Microascales</taxon>
        <taxon>Microascaceae</taxon>
        <taxon>Scedosporium</taxon>
    </lineage>
</organism>
<gene>
    <name evidence="2" type="ORF">SAPIO_CDS1408</name>
</gene>
<dbReference type="PANTHER" id="PTHR21521:SF0">
    <property type="entry name" value="AMUN, ISOFORM A"/>
    <property type="match status" value="1"/>
</dbReference>
<dbReference type="OrthoDB" id="8249012at2759"/>
<protein>
    <recommendedName>
        <fullName evidence="4">DUF1479 domain protein</fullName>
    </recommendedName>
</protein>
<reference evidence="2 3" key="1">
    <citation type="journal article" date="2014" name="Genome Announc.">
        <title>Draft genome sequence of the pathogenic fungus Scedosporium apiospermum.</title>
        <authorList>
            <person name="Vandeputte P."/>
            <person name="Ghamrawi S."/>
            <person name="Rechenmann M."/>
            <person name="Iltis A."/>
            <person name="Giraud S."/>
            <person name="Fleury M."/>
            <person name="Thornton C."/>
            <person name="Delhaes L."/>
            <person name="Meyer W."/>
            <person name="Papon N."/>
            <person name="Bouchara J.P."/>
        </authorList>
    </citation>
    <scope>NUCLEOTIDE SEQUENCE [LARGE SCALE GENOMIC DNA]</scope>
    <source>
        <strain evidence="2 3">IHEM 14462</strain>
    </source>
</reference>
<dbReference type="PANTHER" id="PTHR21521">
    <property type="entry name" value="AMUN, ISOFORM A"/>
    <property type="match status" value="1"/>
</dbReference>
<dbReference type="AlphaFoldDB" id="A0A084GF93"/>
<evidence type="ECO:0000313" key="2">
    <source>
        <dbReference type="EMBL" id="KEZ46005.1"/>
    </source>
</evidence>
<evidence type="ECO:0000256" key="1">
    <source>
        <dbReference type="SAM" id="MobiDB-lite"/>
    </source>
</evidence>
<dbReference type="HOGENOM" id="CLU_048127_1_1_1"/>
<proteinExistence type="predicted"/>